<sequence length="152" mass="15930">MAEKFNCQRSNRGMMSSPSPSGPGGRLSPFPVPAVLAVALVFMVSRAPATLLTASVTASIVSWRVGSINSSTSSAPGGSKSRSKPSALSARPAAFSSIGGNDLTLSGIRIVSQTMNNIRTKAPINRISDMNSEVTTSNLLVRKRSRSSNRCF</sequence>
<evidence type="ECO:0000313" key="3">
    <source>
        <dbReference type="Proteomes" id="UP000001025"/>
    </source>
</evidence>
<accession>Q7UKE0</accession>
<proteinExistence type="predicted"/>
<evidence type="ECO:0000313" key="2">
    <source>
        <dbReference type="EMBL" id="CAD76940.1"/>
    </source>
</evidence>
<dbReference type="Proteomes" id="UP000001025">
    <property type="component" value="Chromosome"/>
</dbReference>
<dbReference type="EnsemblBacteria" id="CAD76940">
    <property type="protein sequence ID" value="CAD76940"/>
    <property type="gene ID" value="RB10697"/>
</dbReference>
<dbReference type="InParanoid" id="Q7UKE0"/>
<keyword evidence="3" id="KW-1185">Reference proteome</keyword>
<organism evidence="2 3">
    <name type="scientific">Rhodopirellula baltica (strain DSM 10527 / NCIMB 13988 / SH1)</name>
    <dbReference type="NCBI Taxonomy" id="243090"/>
    <lineage>
        <taxon>Bacteria</taxon>
        <taxon>Pseudomonadati</taxon>
        <taxon>Planctomycetota</taxon>
        <taxon>Planctomycetia</taxon>
        <taxon>Pirellulales</taxon>
        <taxon>Pirellulaceae</taxon>
        <taxon>Rhodopirellula</taxon>
    </lineage>
</organism>
<dbReference type="HOGENOM" id="CLU_1720914_0_0_0"/>
<protein>
    <submittedName>
        <fullName evidence="2">Uncharacterized protein</fullName>
    </submittedName>
</protein>
<feature type="compositionally biased region" description="Low complexity" evidence="1">
    <location>
        <begin position="70"/>
        <end position="87"/>
    </location>
</feature>
<feature type="region of interest" description="Disordered" evidence="1">
    <location>
        <begin position="68"/>
        <end position="88"/>
    </location>
</feature>
<reference evidence="2 3" key="1">
    <citation type="journal article" date="2003" name="Proc. Natl. Acad. Sci. U.S.A.">
        <title>Complete genome sequence of the marine planctomycete Pirellula sp. strain 1.</title>
        <authorList>
            <person name="Gloeckner F.O."/>
            <person name="Kube M."/>
            <person name="Bauer M."/>
            <person name="Teeling H."/>
            <person name="Lombardot T."/>
            <person name="Ludwig W."/>
            <person name="Gade D."/>
            <person name="Beck A."/>
            <person name="Borzym K."/>
            <person name="Heitmann K."/>
            <person name="Rabus R."/>
            <person name="Schlesner H."/>
            <person name="Amann R."/>
            <person name="Reinhardt R."/>
        </authorList>
    </citation>
    <scope>NUCLEOTIDE SEQUENCE [LARGE SCALE GENOMIC DNA]</scope>
    <source>
        <strain evidence="3">DSM 10527 / NCIMB 13988 / SH1</strain>
    </source>
</reference>
<feature type="region of interest" description="Disordered" evidence="1">
    <location>
        <begin position="1"/>
        <end position="25"/>
    </location>
</feature>
<evidence type="ECO:0000256" key="1">
    <source>
        <dbReference type="SAM" id="MobiDB-lite"/>
    </source>
</evidence>
<feature type="compositionally biased region" description="Low complexity" evidence="1">
    <location>
        <begin position="9"/>
        <end position="19"/>
    </location>
</feature>
<dbReference type="AlphaFoldDB" id="Q7UKE0"/>
<dbReference type="EMBL" id="BX294152">
    <property type="protein sequence ID" value="CAD76940.1"/>
    <property type="molecule type" value="Genomic_DNA"/>
</dbReference>
<name>Q7UKE0_RHOBA</name>
<dbReference type="KEGG" id="rba:RB10697"/>
<gene>
    <name evidence="2" type="ordered locus">RB10697</name>
</gene>